<organism evidence="1 2">
    <name type="scientific">Coptis chinensis</name>
    <dbReference type="NCBI Taxonomy" id="261450"/>
    <lineage>
        <taxon>Eukaryota</taxon>
        <taxon>Viridiplantae</taxon>
        <taxon>Streptophyta</taxon>
        <taxon>Embryophyta</taxon>
        <taxon>Tracheophyta</taxon>
        <taxon>Spermatophyta</taxon>
        <taxon>Magnoliopsida</taxon>
        <taxon>Ranunculales</taxon>
        <taxon>Ranunculaceae</taxon>
        <taxon>Coptidoideae</taxon>
        <taxon>Coptis</taxon>
    </lineage>
</organism>
<accession>A0A835MA85</accession>
<evidence type="ECO:0000313" key="2">
    <source>
        <dbReference type="Proteomes" id="UP000631114"/>
    </source>
</evidence>
<name>A0A835MA85_9MAGN</name>
<keyword evidence="2" id="KW-1185">Reference proteome</keyword>
<sequence>MEMLLSWTDMLCLYRYMLLNLAFLMLLSIEVNMESSNAIIYKGEHAIIKKGDFDRKVSSMGIGELRKTAKMNMVNLLQFKDEGAWQLLTLNQAQYNQITMELEGNDCSVHQFLTLLPWQNRL</sequence>
<dbReference type="Proteomes" id="UP000631114">
    <property type="component" value="Unassembled WGS sequence"/>
</dbReference>
<proteinExistence type="predicted"/>
<dbReference type="AlphaFoldDB" id="A0A835MA85"/>
<gene>
    <name evidence="1" type="ORF">IFM89_019055</name>
</gene>
<comment type="caution">
    <text evidence="1">The sequence shown here is derived from an EMBL/GenBank/DDBJ whole genome shotgun (WGS) entry which is preliminary data.</text>
</comment>
<protein>
    <submittedName>
        <fullName evidence="1">Uncharacterized protein</fullName>
    </submittedName>
</protein>
<evidence type="ECO:0000313" key="1">
    <source>
        <dbReference type="EMBL" id="KAF9625105.1"/>
    </source>
</evidence>
<dbReference type="EMBL" id="JADFTS010000001">
    <property type="protein sequence ID" value="KAF9625105.1"/>
    <property type="molecule type" value="Genomic_DNA"/>
</dbReference>
<reference evidence="1 2" key="1">
    <citation type="submission" date="2020-10" db="EMBL/GenBank/DDBJ databases">
        <title>The Coptis chinensis genome and diversification of protoberbering-type alkaloids.</title>
        <authorList>
            <person name="Wang B."/>
            <person name="Shu S."/>
            <person name="Song C."/>
            <person name="Liu Y."/>
        </authorList>
    </citation>
    <scope>NUCLEOTIDE SEQUENCE [LARGE SCALE GENOMIC DNA]</scope>
    <source>
        <strain evidence="1">HL-2020</strain>
        <tissue evidence="1">Leaf</tissue>
    </source>
</reference>